<evidence type="ECO:0000313" key="1">
    <source>
        <dbReference type="EMBL" id="MFD2789378.1"/>
    </source>
</evidence>
<comment type="caution">
    <text evidence="1">The sequence shown here is derived from an EMBL/GenBank/DDBJ whole genome shotgun (WGS) entry which is preliminary data.</text>
</comment>
<protein>
    <submittedName>
        <fullName evidence="1">Cupin domain-containing protein</fullName>
    </submittedName>
</protein>
<keyword evidence="2" id="KW-1185">Reference proteome</keyword>
<name>A0ABW5VCU3_9FLAO</name>
<sequence>MKIKLSKLNSKEMMPGYHGKLIHTQNMSLVFWKLEEGAIVPEHSPSNEQVMQVLKGHFEFTLSGTTILYSSVDLVIISPMSHPSGKALTACKIMDIFSPQGRRIAKTTPIH</sequence>
<dbReference type="InterPro" id="IPR011051">
    <property type="entry name" value="RmlC_Cupin_sf"/>
</dbReference>
<reference evidence="2" key="1">
    <citation type="journal article" date="2019" name="Int. J. Syst. Evol. Microbiol.">
        <title>The Global Catalogue of Microorganisms (GCM) 10K type strain sequencing project: providing services to taxonomists for standard genome sequencing and annotation.</title>
        <authorList>
            <consortium name="The Broad Institute Genomics Platform"/>
            <consortium name="The Broad Institute Genome Sequencing Center for Infectious Disease"/>
            <person name="Wu L."/>
            <person name="Ma J."/>
        </authorList>
    </citation>
    <scope>NUCLEOTIDE SEQUENCE [LARGE SCALE GENOMIC DNA]</scope>
    <source>
        <strain evidence="2">KCTC 52924</strain>
    </source>
</reference>
<evidence type="ECO:0000313" key="2">
    <source>
        <dbReference type="Proteomes" id="UP001597532"/>
    </source>
</evidence>
<dbReference type="Proteomes" id="UP001597532">
    <property type="component" value="Unassembled WGS sequence"/>
</dbReference>
<proteinExistence type="predicted"/>
<organism evidence="1 2">
    <name type="scientific">Arenibacter antarcticus</name>
    <dbReference type="NCBI Taxonomy" id="2040469"/>
    <lineage>
        <taxon>Bacteria</taxon>
        <taxon>Pseudomonadati</taxon>
        <taxon>Bacteroidota</taxon>
        <taxon>Flavobacteriia</taxon>
        <taxon>Flavobacteriales</taxon>
        <taxon>Flavobacteriaceae</taxon>
        <taxon>Arenibacter</taxon>
    </lineage>
</organism>
<dbReference type="RefSeq" id="WP_251808092.1">
    <property type="nucleotide sequence ID" value="NZ_CP166679.1"/>
</dbReference>
<dbReference type="Gene3D" id="2.60.120.10">
    <property type="entry name" value="Jelly Rolls"/>
    <property type="match status" value="1"/>
</dbReference>
<accession>A0ABW5VCU3</accession>
<dbReference type="SUPFAM" id="SSF51182">
    <property type="entry name" value="RmlC-like cupins"/>
    <property type="match status" value="1"/>
</dbReference>
<gene>
    <name evidence="1" type="ORF">ACFS1K_06390</name>
</gene>
<dbReference type="EMBL" id="JBHUOK010000021">
    <property type="protein sequence ID" value="MFD2789378.1"/>
    <property type="molecule type" value="Genomic_DNA"/>
</dbReference>
<dbReference type="InterPro" id="IPR014710">
    <property type="entry name" value="RmlC-like_jellyroll"/>
</dbReference>